<dbReference type="InterPro" id="IPR029058">
    <property type="entry name" value="AB_hydrolase_fold"/>
</dbReference>
<evidence type="ECO:0000313" key="3">
    <source>
        <dbReference type="Proteomes" id="UP000321039"/>
    </source>
</evidence>
<dbReference type="RefSeq" id="WP_148067211.1">
    <property type="nucleotide sequence ID" value="NZ_VRZA01000002.1"/>
</dbReference>
<dbReference type="AlphaFoldDB" id="A0A5C9A6A3"/>
<evidence type="ECO:0000259" key="1">
    <source>
        <dbReference type="Pfam" id="PF01764"/>
    </source>
</evidence>
<dbReference type="SUPFAM" id="SSF53474">
    <property type="entry name" value="alpha/beta-Hydrolases"/>
    <property type="match status" value="1"/>
</dbReference>
<proteinExistence type="predicted"/>
<dbReference type="EMBL" id="VRZA01000002">
    <property type="protein sequence ID" value="TXS95300.1"/>
    <property type="molecule type" value="Genomic_DNA"/>
</dbReference>
<sequence length="402" mass="43591">MKPSIKFNPDLCSTSASTLDRVQRNLIMAFVPYLGSPLSGPDVEENARKLVARALMALSEPLGDWDLAWGPGVFQAVPEAVPANTMFVAEHGSGDELFVSIAGTNPFSAYAWLAEDFDVDETRPWTYAGGKPAGAISRGTLTGLRALQGMVPPGSNESLGGFLEGYLKRRRKKLKLTVAGHSLGGALSPALALWLLDTQSDWDPRGLTEIDVYAYAGPSPGDAAFAGYMNQRFGPHLHRIFNPMDVVTHAWDVPGLTELKALYTPEIGRDALWDRAVDALITASNGINYQHIDSSPIVLPGALKEDLVFRLLPDTVNLIAQVLYQHTLAYFELLGLSFPEQQSAIGRHVSQQTGVIAHEILKRSGVWWPLSRVISGYLHVVTEAYSRLPLAPSPVPRVSAGA</sequence>
<protein>
    <recommendedName>
        <fullName evidence="1">Fungal lipase-type domain-containing protein</fullName>
    </recommendedName>
</protein>
<comment type="caution">
    <text evidence="2">The sequence shown here is derived from an EMBL/GenBank/DDBJ whole genome shotgun (WGS) entry which is preliminary data.</text>
</comment>
<dbReference type="Pfam" id="PF01764">
    <property type="entry name" value="Lipase_3"/>
    <property type="match status" value="1"/>
</dbReference>
<organism evidence="2 3">
    <name type="scientific">Parahaliea maris</name>
    <dbReference type="NCBI Taxonomy" id="2716870"/>
    <lineage>
        <taxon>Bacteria</taxon>
        <taxon>Pseudomonadati</taxon>
        <taxon>Pseudomonadota</taxon>
        <taxon>Gammaproteobacteria</taxon>
        <taxon>Cellvibrionales</taxon>
        <taxon>Halieaceae</taxon>
        <taxon>Parahaliea</taxon>
    </lineage>
</organism>
<accession>A0A5C9A6A3</accession>
<dbReference type="Gene3D" id="3.40.50.1820">
    <property type="entry name" value="alpha/beta hydrolase"/>
    <property type="match status" value="1"/>
</dbReference>
<dbReference type="PANTHER" id="PTHR45856:SF21">
    <property type="entry name" value="FUNGAL LIPASE-LIKE DOMAIN-CONTAINING PROTEIN"/>
    <property type="match status" value="1"/>
</dbReference>
<gene>
    <name evidence="2" type="ORF">FV139_05220</name>
</gene>
<keyword evidence="3" id="KW-1185">Reference proteome</keyword>
<dbReference type="InterPro" id="IPR051218">
    <property type="entry name" value="Sec_MonoDiacylglyc_Lipase"/>
</dbReference>
<name>A0A5C9A6A3_9GAMM</name>
<feature type="domain" description="Fungal lipase-type" evidence="1">
    <location>
        <begin position="99"/>
        <end position="250"/>
    </location>
</feature>
<reference evidence="2 3" key="1">
    <citation type="submission" date="2019-08" db="EMBL/GenBank/DDBJ databases">
        <title>Parahaliea maris sp. nov., isolated from the surface seawater.</title>
        <authorList>
            <person name="Liu Y."/>
        </authorList>
    </citation>
    <scope>NUCLEOTIDE SEQUENCE [LARGE SCALE GENOMIC DNA]</scope>
    <source>
        <strain evidence="2 3">HSLHS9</strain>
    </source>
</reference>
<dbReference type="InterPro" id="IPR002921">
    <property type="entry name" value="Fungal_lipase-type"/>
</dbReference>
<dbReference type="Proteomes" id="UP000321039">
    <property type="component" value="Unassembled WGS sequence"/>
</dbReference>
<dbReference type="GO" id="GO:0006629">
    <property type="term" value="P:lipid metabolic process"/>
    <property type="evidence" value="ECO:0007669"/>
    <property type="project" value="InterPro"/>
</dbReference>
<evidence type="ECO:0000313" key="2">
    <source>
        <dbReference type="EMBL" id="TXS95300.1"/>
    </source>
</evidence>
<dbReference type="PANTHER" id="PTHR45856">
    <property type="entry name" value="ALPHA/BETA-HYDROLASES SUPERFAMILY PROTEIN"/>
    <property type="match status" value="1"/>
</dbReference>